<gene>
    <name evidence="2" type="ORF">AFUS01_LOCUS37009</name>
</gene>
<sequence>MEKFFEDLQENLQILKSDYDGRNSGSDPKTEELSPVMKEKAEPILSSNNAVKSFRGRQRWLNPAANFFRGKHRLYPRGESFGKFDLK</sequence>
<dbReference type="AlphaFoldDB" id="A0A8J2PF27"/>
<feature type="region of interest" description="Disordered" evidence="1">
    <location>
        <begin position="16"/>
        <end position="36"/>
    </location>
</feature>
<accession>A0A8J2PF27</accession>
<evidence type="ECO:0000313" key="3">
    <source>
        <dbReference type="Proteomes" id="UP000708208"/>
    </source>
</evidence>
<organism evidence="2 3">
    <name type="scientific">Allacma fusca</name>
    <dbReference type="NCBI Taxonomy" id="39272"/>
    <lineage>
        <taxon>Eukaryota</taxon>
        <taxon>Metazoa</taxon>
        <taxon>Ecdysozoa</taxon>
        <taxon>Arthropoda</taxon>
        <taxon>Hexapoda</taxon>
        <taxon>Collembola</taxon>
        <taxon>Symphypleona</taxon>
        <taxon>Sminthuridae</taxon>
        <taxon>Allacma</taxon>
    </lineage>
</organism>
<protein>
    <submittedName>
        <fullName evidence="2">Uncharacterized protein</fullName>
    </submittedName>
</protein>
<reference evidence="2" key="1">
    <citation type="submission" date="2021-06" db="EMBL/GenBank/DDBJ databases">
        <authorList>
            <person name="Hodson N. C."/>
            <person name="Mongue J. A."/>
            <person name="Jaron S. K."/>
        </authorList>
    </citation>
    <scope>NUCLEOTIDE SEQUENCE</scope>
</reference>
<proteinExistence type="predicted"/>
<dbReference type="Proteomes" id="UP000708208">
    <property type="component" value="Unassembled WGS sequence"/>
</dbReference>
<name>A0A8J2PF27_9HEXA</name>
<comment type="caution">
    <text evidence="2">The sequence shown here is derived from an EMBL/GenBank/DDBJ whole genome shotgun (WGS) entry which is preliminary data.</text>
</comment>
<dbReference type="EMBL" id="CAJVCH010541892">
    <property type="protein sequence ID" value="CAG7826992.1"/>
    <property type="molecule type" value="Genomic_DNA"/>
</dbReference>
<evidence type="ECO:0000313" key="2">
    <source>
        <dbReference type="EMBL" id="CAG7826992.1"/>
    </source>
</evidence>
<evidence type="ECO:0000256" key="1">
    <source>
        <dbReference type="SAM" id="MobiDB-lite"/>
    </source>
</evidence>
<keyword evidence="3" id="KW-1185">Reference proteome</keyword>